<organism evidence="1 2">
    <name type="scientific">Willisornis vidua</name>
    <name type="common">Xingu scale-backed antbird</name>
    <dbReference type="NCBI Taxonomy" id="1566151"/>
    <lineage>
        <taxon>Eukaryota</taxon>
        <taxon>Metazoa</taxon>
        <taxon>Chordata</taxon>
        <taxon>Craniata</taxon>
        <taxon>Vertebrata</taxon>
        <taxon>Euteleostomi</taxon>
        <taxon>Archelosauria</taxon>
        <taxon>Archosauria</taxon>
        <taxon>Dinosauria</taxon>
        <taxon>Saurischia</taxon>
        <taxon>Theropoda</taxon>
        <taxon>Coelurosauria</taxon>
        <taxon>Aves</taxon>
        <taxon>Neognathae</taxon>
        <taxon>Neoaves</taxon>
        <taxon>Telluraves</taxon>
        <taxon>Australaves</taxon>
        <taxon>Passeriformes</taxon>
        <taxon>Thamnophilidae</taxon>
        <taxon>Willisornis</taxon>
    </lineage>
</organism>
<evidence type="ECO:0008006" key="3">
    <source>
        <dbReference type="Google" id="ProtNLM"/>
    </source>
</evidence>
<evidence type="ECO:0000313" key="2">
    <source>
        <dbReference type="Proteomes" id="UP001145742"/>
    </source>
</evidence>
<gene>
    <name evidence="1" type="ORF">WISP_05340</name>
</gene>
<name>A0ABQ9DXM8_9PASS</name>
<reference evidence="1" key="1">
    <citation type="submission" date="2019-10" db="EMBL/GenBank/DDBJ databases">
        <authorList>
            <person name="Soares A.E.R."/>
            <person name="Aleixo A."/>
            <person name="Schneider P."/>
            <person name="Miyaki C.Y."/>
            <person name="Schneider M.P."/>
            <person name="Mello C."/>
            <person name="Vasconcelos A.T.R."/>
        </authorList>
    </citation>
    <scope>NUCLEOTIDE SEQUENCE</scope>
    <source>
        <tissue evidence="1">Muscle</tissue>
    </source>
</reference>
<protein>
    <recommendedName>
        <fullName evidence="3">Rna-directed dna polymerase from mobile element jockey-like</fullName>
    </recommendedName>
</protein>
<evidence type="ECO:0000313" key="1">
    <source>
        <dbReference type="EMBL" id="KAJ7427619.1"/>
    </source>
</evidence>
<proteinExistence type="predicted"/>
<dbReference type="EMBL" id="WHWB01031897">
    <property type="protein sequence ID" value="KAJ7427619.1"/>
    <property type="molecule type" value="Genomic_DNA"/>
</dbReference>
<comment type="caution">
    <text evidence="1">The sequence shown here is derived from an EMBL/GenBank/DDBJ whole genome shotgun (WGS) entry which is preliminary data.</text>
</comment>
<dbReference type="PANTHER" id="PTHR33332">
    <property type="entry name" value="REVERSE TRANSCRIPTASE DOMAIN-CONTAINING PROTEIN"/>
    <property type="match status" value="1"/>
</dbReference>
<keyword evidence="2" id="KW-1185">Reference proteome</keyword>
<sequence length="207" mass="22894">MSGVVDEPEGQDAIQRDLGKLKKWAHENLMRFSKTKDKVLHLCQGNPHYQYRLMNRPRTALLRKIYGCCEVPRTGHSTRGAASPVQSTGINCSIPAGHSIADTSQDVTGLLGHLDTLLAHVQPAVNQHTQVLFHQASFQPPFPQPVALDGAECKFADDTKMSGVVDTPEGWDAIQRDLGKPKKWVHGNLMLFNMPKCMVLHIGWGNP</sequence>
<dbReference type="Proteomes" id="UP001145742">
    <property type="component" value="Unassembled WGS sequence"/>
</dbReference>
<accession>A0ABQ9DXM8</accession>